<feature type="transmembrane region" description="Helical" evidence="8">
    <location>
        <begin position="304"/>
        <end position="322"/>
    </location>
</feature>
<feature type="transmembrane region" description="Helical" evidence="8">
    <location>
        <begin position="350"/>
        <end position="371"/>
    </location>
</feature>
<feature type="transmembrane region" description="Helical" evidence="8">
    <location>
        <begin position="515"/>
        <end position="534"/>
    </location>
</feature>
<dbReference type="InterPro" id="IPR006070">
    <property type="entry name" value="Sua5-like_dom"/>
</dbReference>
<evidence type="ECO:0000313" key="10">
    <source>
        <dbReference type="Ensembl" id="ENSLACP00000006543.1"/>
    </source>
</evidence>
<dbReference type="Ensembl" id="ENSLACT00000006596.1">
    <property type="protein sequence ID" value="ENSLACP00000006543.1"/>
    <property type="gene ID" value="ENSLACG00000005800.1"/>
</dbReference>
<keyword evidence="8" id="KW-1133">Transmembrane helix</keyword>
<keyword evidence="8" id="KW-0472">Membrane</keyword>
<feature type="domain" description="YrdC-like" evidence="9">
    <location>
        <begin position="627"/>
        <end position="822"/>
    </location>
</feature>
<reference evidence="10" key="3">
    <citation type="submission" date="2025-09" db="UniProtKB">
        <authorList>
            <consortium name="Ensembl"/>
        </authorList>
    </citation>
    <scope>IDENTIFICATION</scope>
</reference>
<feature type="transmembrane region" description="Helical" evidence="8">
    <location>
        <begin position="6"/>
        <end position="28"/>
    </location>
</feature>
<dbReference type="PROSITE" id="PS51163">
    <property type="entry name" value="YRDC"/>
    <property type="match status" value="1"/>
</dbReference>
<comment type="subcellular location">
    <subcellularLocation>
        <location evidence="1">Cytoplasm</location>
    </subcellularLocation>
</comment>
<dbReference type="GO" id="GO:0005737">
    <property type="term" value="C:cytoplasm"/>
    <property type="evidence" value="ECO:0007669"/>
    <property type="project" value="UniProtKB-SubCell"/>
</dbReference>
<dbReference type="GO" id="GO:0000049">
    <property type="term" value="F:tRNA binding"/>
    <property type="evidence" value="ECO:0007669"/>
    <property type="project" value="TreeGrafter"/>
</dbReference>
<dbReference type="SUPFAM" id="SSF55821">
    <property type="entry name" value="YrdC/RibB"/>
    <property type="match status" value="1"/>
</dbReference>
<feature type="transmembrane region" description="Helical" evidence="8">
    <location>
        <begin position="90"/>
        <end position="110"/>
    </location>
</feature>
<feature type="transmembrane region" description="Helical" evidence="8">
    <location>
        <begin position="35"/>
        <end position="57"/>
    </location>
</feature>
<dbReference type="InParanoid" id="H3AA72"/>
<dbReference type="FunFam" id="3.90.870.10:FF:000010">
    <property type="entry name" value="Si:ch211-153b23.4"/>
    <property type="match status" value="1"/>
</dbReference>
<feature type="transmembrane region" description="Helical" evidence="8">
    <location>
        <begin position="570"/>
        <end position="592"/>
    </location>
</feature>
<feature type="transmembrane region" description="Helical" evidence="8">
    <location>
        <begin position="213"/>
        <end position="232"/>
    </location>
</feature>
<evidence type="ECO:0000256" key="5">
    <source>
        <dbReference type="ARBA" id="ARBA00022490"/>
    </source>
</evidence>
<dbReference type="STRING" id="7897.ENSLACP00000006543"/>
<evidence type="ECO:0000256" key="4">
    <source>
        <dbReference type="ARBA" id="ARBA00015492"/>
    </source>
</evidence>
<dbReference type="OMA" id="PHAIESI"/>
<dbReference type="GO" id="GO:0061710">
    <property type="term" value="F:L-threonylcarbamoyladenylate synthase"/>
    <property type="evidence" value="ECO:0007669"/>
    <property type="project" value="UniProtKB-EC"/>
</dbReference>
<name>H3AA72_LATCH</name>
<evidence type="ECO:0000256" key="2">
    <source>
        <dbReference type="ARBA" id="ARBA00007663"/>
    </source>
</evidence>
<feature type="transmembrane region" description="Helical" evidence="8">
    <location>
        <begin position="238"/>
        <end position="259"/>
    </location>
</feature>
<dbReference type="PANTHER" id="PTHR17490:SF14">
    <property type="entry name" value="THREONYLCARBAMOYL-AMP SYNTHASE"/>
    <property type="match status" value="1"/>
</dbReference>
<accession>H3AA72</accession>
<sequence>LNFAFAFLVGVHLILIGGIVQLVAGLLTFRKYDHLAGTTFVAFAALWSSYGATQVLLGASPPSHNLASSPNIYTTPINASLYMSNNNSSISESAVAGLVAYISVAFIVSFCSATVNYIMPFVFGAITLTLVFEAVGLFSEWALIVSGVIQLSIVLLGFYGAAALLLKGVYQRHVLPGFGNAVFDVLLLGAKIKTSPKKMGEEKKKNTKYAEPMALGNLCDVISPFIFAFYSFGYMSNFYVGAVWVSINGISQLLASYYAYLRDDVYYATKFGVHSIYWFVKAWEEFIISVLLSKNEVDDSRASMIGGWFFLLIACILCVMTLNRDKLELAHNGLFTLLTISTIPRIRGMAYYIFFGIVCSIYTALSLYVAFVSLVNSIAEKTLLPLGSQPLTSAQFQSALFALKRFFIRAKELPYSTTTELPDALFYICNGLAAISAIQIGYFNQVHSHLTIPWVLIPGALIQLYVSRIQVRGGKRFGPVLPFCYAGIWAMWTWLRFAGTVLLQSCSFFSHSDSFLYLGAIAFLTVNTFLTILAAYGNLVLLSLTVVMEVIIVCFLLFTLEKLPLPLEGVMLAIFSLICLYGVIASFANYLFGKQLIPMGSPLIKAKKSNSQNATFPQCPTPSSRQTSGIRTIASILDSGGVCSIPSDTVYTLAASCKHPKAIEKIYNIKERPLEKPICLTIGSLEQLEAVNPPFSPLLWEFMRIVYPGGIGCIVKKGEWLKELGVGPAYNFVGTKDSIMIRISDLTVTAHLLDMTGPLAITSANPSGEPDSIHHDMVVTRLGHKLEGVLCDGDSTELVSSTVVNCTRIDEGVLTFLREGAVAIATVNQIFERVK</sequence>
<reference evidence="11" key="1">
    <citation type="submission" date="2011-08" db="EMBL/GenBank/DDBJ databases">
        <title>The draft genome of Latimeria chalumnae.</title>
        <authorList>
            <person name="Di Palma F."/>
            <person name="Alfoldi J."/>
            <person name="Johnson J."/>
            <person name="Berlin A."/>
            <person name="Gnerre S."/>
            <person name="Jaffe D."/>
            <person name="MacCallum I."/>
            <person name="Young S."/>
            <person name="Walker B.J."/>
            <person name="Lander E."/>
            <person name="Lindblad-Toh K."/>
        </authorList>
    </citation>
    <scope>NUCLEOTIDE SEQUENCE [LARGE SCALE GENOMIC DNA]</scope>
    <source>
        <strain evidence="11">Wild caught</strain>
    </source>
</reference>
<feature type="transmembrane region" description="Helical" evidence="8">
    <location>
        <begin position="141"/>
        <end position="166"/>
    </location>
</feature>
<dbReference type="GO" id="GO:0006450">
    <property type="term" value="P:regulation of translational fidelity"/>
    <property type="evidence" value="ECO:0007669"/>
    <property type="project" value="TreeGrafter"/>
</dbReference>
<proteinExistence type="inferred from homology"/>
<comment type="catalytic activity">
    <reaction evidence="7">
        <text>L-threonine + hydrogencarbonate + ATP = L-threonylcarbamoyladenylate + diphosphate + H2O</text>
        <dbReference type="Rhea" id="RHEA:36407"/>
        <dbReference type="ChEBI" id="CHEBI:15377"/>
        <dbReference type="ChEBI" id="CHEBI:17544"/>
        <dbReference type="ChEBI" id="CHEBI:30616"/>
        <dbReference type="ChEBI" id="CHEBI:33019"/>
        <dbReference type="ChEBI" id="CHEBI:57926"/>
        <dbReference type="ChEBI" id="CHEBI:73682"/>
        <dbReference type="EC" id="2.7.7.87"/>
    </reaction>
</comment>
<evidence type="ECO:0000256" key="1">
    <source>
        <dbReference type="ARBA" id="ARBA00004496"/>
    </source>
</evidence>
<dbReference type="InterPro" id="IPR017945">
    <property type="entry name" value="DHBP_synth_RibB-like_a/b_dom"/>
</dbReference>
<dbReference type="EC" id="2.7.7.87" evidence="3"/>
<evidence type="ECO:0000256" key="7">
    <source>
        <dbReference type="ARBA" id="ARBA00048366"/>
    </source>
</evidence>
<feature type="transmembrane region" description="Helical" evidence="8">
    <location>
        <begin position="478"/>
        <end position="495"/>
    </location>
</feature>
<keyword evidence="5" id="KW-0963">Cytoplasm</keyword>
<dbReference type="InterPro" id="IPR050156">
    <property type="entry name" value="TC-AMP_synthase_SUA5"/>
</dbReference>
<protein>
    <recommendedName>
        <fullName evidence="4">Threonylcarbamoyl-AMP synthase</fullName>
        <ecNumber evidence="3">2.7.7.87</ecNumber>
    </recommendedName>
</protein>
<dbReference type="GeneTree" id="ENSGT00390000015364"/>
<dbReference type="Pfam" id="PF01300">
    <property type="entry name" value="Sua5_yciO_yrdC"/>
    <property type="match status" value="1"/>
</dbReference>
<dbReference type="Proteomes" id="UP000008672">
    <property type="component" value="Unassembled WGS sequence"/>
</dbReference>
<dbReference type="GO" id="GO:0003725">
    <property type="term" value="F:double-stranded RNA binding"/>
    <property type="evidence" value="ECO:0007669"/>
    <property type="project" value="InterPro"/>
</dbReference>
<evidence type="ECO:0000256" key="3">
    <source>
        <dbReference type="ARBA" id="ARBA00012584"/>
    </source>
</evidence>
<dbReference type="eggNOG" id="KOG3051">
    <property type="taxonomic scope" value="Eukaryota"/>
</dbReference>
<dbReference type="AlphaFoldDB" id="H3AA72"/>
<keyword evidence="11" id="KW-1185">Reference proteome</keyword>
<feature type="transmembrane region" description="Helical" evidence="8">
    <location>
        <begin position="539"/>
        <end position="558"/>
    </location>
</feature>
<evidence type="ECO:0000313" key="11">
    <source>
        <dbReference type="Proteomes" id="UP000008672"/>
    </source>
</evidence>
<reference evidence="10" key="2">
    <citation type="submission" date="2025-08" db="UniProtKB">
        <authorList>
            <consortium name="Ensembl"/>
        </authorList>
    </citation>
    <scope>IDENTIFICATION</scope>
</reference>
<feature type="transmembrane region" description="Helical" evidence="8">
    <location>
        <begin position="117"/>
        <end position="135"/>
    </location>
</feature>
<dbReference type="PANTHER" id="PTHR17490">
    <property type="entry name" value="SUA5"/>
    <property type="match status" value="1"/>
</dbReference>
<organism evidence="10 11">
    <name type="scientific">Latimeria chalumnae</name>
    <name type="common">Coelacanth</name>
    <dbReference type="NCBI Taxonomy" id="7897"/>
    <lineage>
        <taxon>Eukaryota</taxon>
        <taxon>Metazoa</taxon>
        <taxon>Chordata</taxon>
        <taxon>Craniata</taxon>
        <taxon>Vertebrata</taxon>
        <taxon>Euteleostomi</taxon>
        <taxon>Coelacanthiformes</taxon>
        <taxon>Coelacanthidae</taxon>
        <taxon>Latimeria</taxon>
    </lineage>
</organism>
<dbReference type="EMBL" id="AFYH01241906">
    <property type="status" value="NOT_ANNOTATED_CDS"/>
    <property type="molecule type" value="Genomic_DNA"/>
</dbReference>
<dbReference type="Gene3D" id="3.90.870.10">
    <property type="entry name" value="DHBP synthase"/>
    <property type="match status" value="1"/>
</dbReference>
<dbReference type="HOGENOM" id="CLU_017725_0_0_1"/>
<keyword evidence="8" id="KW-0812">Transmembrane</keyword>
<evidence type="ECO:0000256" key="8">
    <source>
        <dbReference type="SAM" id="Phobius"/>
    </source>
</evidence>
<comment type="similarity">
    <text evidence="2">Belongs to the SUA5 family.</text>
</comment>
<dbReference type="EMBL" id="AFYH01241907">
    <property type="status" value="NOT_ANNOTATED_CDS"/>
    <property type="molecule type" value="Genomic_DNA"/>
</dbReference>
<evidence type="ECO:0000259" key="9">
    <source>
        <dbReference type="PROSITE" id="PS51163"/>
    </source>
</evidence>
<evidence type="ECO:0000256" key="6">
    <source>
        <dbReference type="ARBA" id="ARBA00022679"/>
    </source>
</evidence>
<keyword evidence="6" id="KW-0808">Transferase</keyword>